<dbReference type="InterPro" id="IPR036890">
    <property type="entry name" value="HATPase_C_sf"/>
</dbReference>
<comment type="catalytic activity">
    <reaction evidence="1">
        <text>ATP + protein L-histidine = ADP + protein N-phospho-L-histidine.</text>
        <dbReference type="EC" id="2.7.13.3"/>
    </reaction>
</comment>
<reference evidence="13 14" key="1">
    <citation type="submission" date="2018-03" db="EMBL/GenBank/DDBJ databases">
        <title>The draft genome of Sphingosinicella sp. GL-C-18.</title>
        <authorList>
            <person name="Liu L."/>
            <person name="Li L."/>
            <person name="Liang L."/>
            <person name="Zhang X."/>
            <person name="Wang T."/>
        </authorList>
    </citation>
    <scope>NUCLEOTIDE SEQUENCE [LARGE SCALE GENOMIC DNA]</scope>
    <source>
        <strain evidence="13 14">GL-C-18</strain>
    </source>
</reference>
<evidence type="ECO:0000259" key="12">
    <source>
        <dbReference type="PROSITE" id="PS50885"/>
    </source>
</evidence>
<dbReference type="InterPro" id="IPR003660">
    <property type="entry name" value="HAMP_dom"/>
</dbReference>
<dbReference type="Proteomes" id="UP000241167">
    <property type="component" value="Unassembled WGS sequence"/>
</dbReference>
<organism evidence="13 14">
    <name type="scientific">Allosphingosinicella deserti</name>
    <dbReference type="NCBI Taxonomy" id="2116704"/>
    <lineage>
        <taxon>Bacteria</taxon>
        <taxon>Pseudomonadati</taxon>
        <taxon>Pseudomonadota</taxon>
        <taxon>Alphaproteobacteria</taxon>
        <taxon>Sphingomonadales</taxon>
        <taxon>Sphingomonadaceae</taxon>
        <taxon>Allosphingosinicella</taxon>
    </lineage>
</organism>
<dbReference type="Pfam" id="PF02518">
    <property type="entry name" value="HATPase_c"/>
    <property type="match status" value="1"/>
</dbReference>
<dbReference type="RefSeq" id="WP_106515175.1">
    <property type="nucleotide sequence ID" value="NZ_PXYI01000008.1"/>
</dbReference>
<evidence type="ECO:0000256" key="9">
    <source>
        <dbReference type="ARBA" id="ARBA00022840"/>
    </source>
</evidence>
<name>A0A2P7QIF0_9SPHN</name>
<protein>
    <recommendedName>
        <fullName evidence="3">histidine kinase</fullName>
        <ecNumber evidence="3">2.7.13.3</ecNumber>
    </recommendedName>
</protein>
<dbReference type="PRINTS" id="PR00344">
    <property type="entry name" value="BCTRLSENSOR"/>
</dbReference>
<dbReference type="SUPFAM" id="SSF158472">
    <property type="entry name" value="HAMP domain-like"/>
    <property type="match status" value="1"/>
</dbReference>
<sequence>MIRAAKDWVKAHWPALRLRTILFATLLFVAALPGIGAVFLRVYENTLVQQTEAELIAQGAVLAGVYRSSWPDPLPPPPERLEPQQPQIDLNAMSTLPSQADWRTTADSAEAPARQAGLRLLPIARETTRITLAAIRVLDARGIVVLGRGDLRKSYAHLPEVRAAMAGRTVTMLRENDAYEVRYPLQWLSRAATVRVHYVRPIEGGGRVIGILMLSRSPRGLFVGLYQDRGKILLGIALIFATLLVLAALLSRGITRPIEALSEATENVARGAVSVPEPPPTAAIEIQALYVNFAAMAERIERRSRYLRDFAAAVSHELKTPIAGIKGVLELMAEHPTMRDDERARFLRNANADADRLSHLLRRLLDLARADMALAPEDSAGAVADPALRVADAHRNAAFDVVLAVADLPSVSAPEELLEAVLETLVENSRQAGAQRVTIEGRAEAARVRLIVADDGPGIPGADHERIFEPFHTSRRAEGGSGLGLSIARSLLAACGGTIVSVPAQHGARFEICLPVAR</sequence>
<dbReference type="GO" id="GO:0000155">
    <property type="term" value="F:phosphorelay sensor kinase activity"/>
    <property type="evidence" value="ECO:0007669"/>
    <property type="project" value="InterPro"/>
</dbReference>
<dbReference type="CDD" id="cd00075">
    <property type="entry name" value="HATPase"/>
    <property type="match status" value="1"/>
</dbReference>
<dbReference type="GO" id="GO:0005524">
    <property type="term" value="F:ATP binding"/>
    <property type="evidence" value="ECO:0007669"/>
    <property type="project" value="UniProtKB-KW"/>
</dbReference>
<dbReference type="SMART" id="SM00387">
    <property type="entry name" value="HATPase_c"/>
    <property type="match status" value="1"/>
</dbReference>
<feature type="transmembrane region" description="Helical" evidence="10">
    <location>
        <begin position="21"/>
        <end position="43"/>
    </location>
</feature>
<evidence type="ECO:0000256" key="10">
    <source>
        <dbReference type="SAM" id="Phobius"/>
    </source>
</evidence>
<keyword evidence="7" id="KW-0547">Nucleotide-binding</keyword>
<dbReference type="InterPro" id="IPR005467">
    <property type="entry name" value="His_kinase_dom"/>
</dbReference>
<evidence type="ECO:0000256" key="7">
    <source>
        <dbReference type="ARBA" id="ARBA00022741"/>
    </source>
</evidence>
<keyword evidence="8 13" id="KW-0418">Kinase</keyword>
<dbReference type="EMBL" id="PXYI01000008">
    <property type="protein sequence ID" value="PSJ37731.1"/>
    <property type="molecule type" value="Genomic_DNA"/>
</dbReference>
<keyword evidence="10" id="KW-1133">Transmembrane helix</keyword>
<dbReference type="PANTHER" id="PTHR44936">
    <property type="entry name" value="SENSOR PROTEIN CREC"/>
    <property type="match status" value="1"/>
</dbReference>
<comment type="caution">
    <text evidence="13">The sequence shown here is derived from an EMBL/GenBank/DDBJ whole genome shotgun (WGS) entry which is preliminary data.</text>
</comment>
<keyword evidence="4" id="KW-1003">Cell membrane</keyword>
<keyword evidence="5" id="KW-0597">Phosphoprotein</keyword>
<dbReference type="PANTHER" id="PTHR44936:SF10">
    <property type="entry name" value="SENSOR PROTEIN RSTB"/>
    <property type="match status" value="1"/>
</dbReference>
<dbReference type="InterPro" id="IPR004358">
    <property type="entry name" value="Sig_transdc_His_kin-like_C"/>
</dbReference>
<dbReference type="InterPro" id="IPR036097">
    <property type="entry name" value="HisK_dim/P_sf"/>
</dbReference>
<evidence type="ECO:0000256" key="8">
    <source>
        <dbReference type="ARBA" id="ARBA00022777"/>
    </source>
</evidence>
<dbReference type="Pfam" id="PF00672">
    <property type="entry name" value="HAMP"/>
    <property type="match status" value="1"/>
</dbReference>
<dbReference type="InterPro" id="IPR050980">
    <property type="entry name" value="2C_sensor_his_kinase"/>
</dbReference>
<feature type="domain" description="HAMP" evidence="12">
    <location>
        <begin position="252"/>
        <end position="305"/>
    </location>
</feature>
<keyword evidence="10" id="KW-0472">Membrane</keyword>
<dbReference type="PROSITE" id="PS50885">
    <property type="entry name" value="HAMP"/>
    <property type="match status" value="1"/>
</dbReference>
<accession>A0A2P7QIF0</accession>
<comment type="subcellular location">
    <subcellularLocation>
        <location evidence="2">Cell membrane</location>
        <topology evidence="2">Multi-pass membrane protein</topology>
    </subcellularLocation>
</comment>
<keyword evidence="10" id="KW-0812">Transmembrane</keyword>
<evidence type="ECO:0000256" key="2">
    <source>
        <dbReference type="ARBA" id="ARBA00004651"/>
    </source>
</evidence>
<dbReference type="SUPFAM" id="SSF47384">
    <property type="entry name" value="Homodimeric domain of signal transducing histidine kinase"/>
    <property type="match status" value="1"/>
</dbReference>
<keyword evidence="6" id="KW-0808">Transferase</keyword>
<dbReference type="EC" id="2.7.13.3" evidence="3"/>
<evidence type="ECO:0000259" key="11">
    <source>
        <dbReference type="PROSITE" id="PS50109"/>
    </source>
</evidence>
<gene>
    <name evidence="13" type="ORF">C7I55_22000</name>
</gene>
<dbReference type="AlphaFoldDB" id="A0A2P7QIF0"/>
<evidence type="ECO:0000256" key="3">
    <source>
        <dbReference type="ARBA" id="ARBA00012438"/>
    </source>
</evidence>
<dbReference type="Gene3D" id="3.30.565.10">
    <property type="entry name" value="Histidine kinase-like ATPase, C-terminal domain"/>
    <property type="match status" value="1"/>
</dbReference>
<dbReference type="Gene3D" id="1.10.287.130">
    <property type="match status" value="1"/>
</dbReference>
<feature type="transmembrane region" description="Helical" evidence="10">
    <location>
        <begin position="232"/>
        <end position="250"/>
    </location>
</feature>
<dbReference type="InterPro" id="IPR003661">
    <property type="entry name" value="HisK_dim/P_dom"/>
</dbReference>
<dbReference type="PROSITE" id="PS50109">
    <property type="entry name" value="HIS_KIN"/>
    <property type="match status" value="1"/>
</dbReference>
<dbReference type="InterPro" id="IPR003594">
    <property type="entry name" value="HATPase_dom"/>
</dbReference>
<dbReference type="CDD" id="cd06225">
    <property type="entry name" value="HAMP"/>
    <property type="match status" value="1"/>
</dbReference>
<evidence type="ECO:0000256" key="6">
    <source>
        <dbReference type="ARBA" id="ARBA00022679"/>
    </source>
</evidence>
<dbReference type="SMART" id="SM00388">
    <property type="entry name" value="HisKA"/>
    <property type="match status" value="1"/>
</dbReference>
<dbReference type="SMART" id="SM00304">
    <property type="entry name" value="HAMP"/>
    <property type="match status" value="1"/>
</dbReference>
<keyword evidence="14" id="KW-1185">Reference proteome</keyword>
<evidence type="ECO:0000313" key="14">
    <source>
        <dbReference type="Proteomes" id="UP000241167"/>
    </source>
</evidence>
<feature type="domain" description="Histidine kinase" evidence="11">
    <location>
        <begin position="313"/>
        <end position="518"/>
    </location>
</feature>
<keyword evidence="9" id="KW-0067">ATP-binding</keyword>
<dbReference type="GO" id="GO:0005886">
    <property type="term" value="C:plasma membrane"/>
    <property type="evidence" value="ECO:0007669"/>
    <property type="project" value="UniProtKB-SubCell"/>
</dbReference>
<dbReference type="OrthoDB" id="9815202at2"/>
<dbReference type="Pfam" id="PF00512">
    <property type="entry name" value="HisKA"/>
    <property type="match status" value="1"/>
</dbReference>
<dbReference type="CDD" id="cd00082">
    <property type="entry name" value="HisKA"/>
    <property type="match status" value="1"/>
</dbReference>
<dbReference type="Gene3D" id="6.10.340.10">
    <property type="match status" value="1"/>
</dbReference>
<evidence type="ECO:0000256" key="5">
    <source>
        <dbReference type="ARBA" id="ARBA00022553"/>
    </source>
</evidence>
<evidence type="ECO:0000313" key="13">
    <source>
        <dbReference type="EMBL" id="PSJ37731.1"/>
    </source>
</evidence>
<proteinExistence type="predicted"/>
<evidence type="ECO:0000256" key="4">
    <source>
        <dbReference type="ARBA" id="ARBA00022475"/>
    </source>
</evidence>
<dbReference type="SUPFAM" id="SSF55874">
    <property type="entry name" value="ATPase domain of HSP90 chaperone/DNA topoisomerase II/histidine kinase"/>
    <property type="match status" value="1"/>
</dbReference>
<evidence type="ECO:0000256" key="1">
    <source>
        <dbReference type="ARBA" id="ARBA00000085"/>
    </source>
</evidence>